<dbReference type="Gene3D" id="1.10.443.10">
    <property type="entry name" value="Intergrase catalytic core"/>
    <property type="match status" value="1"/>
</dbReference>
<dbReference type="GO" id="GO:0006310">
    <property type="term" value="P:DNA recombination"/>
    <property type="evidence" value="ECO:0007669"/>
    <property type="project" value="UniProtKB-KW"/>
</dbReference>
<sequence>MRRNSRDKVQVTDDRGMIRLRWTQPGGQRTSLNLGLEHTRENIVYANGIARQIEGDMRCGQYDISKNKYRPKTIGHSGLSCFELFEKFTRYKHNEGLISARSVETRYAPIATLLKQWLNKPAHDVSRKDTENLKAVMLERCIERTVKERLWMMKSCWEWAKECQHLVGDNPWIGLTASIKVQPSQRQKPFTTVEIIAILEAFKHHRHYSHYADFVYFLFGVATRPGEAIALQWNHFGSDFQTAWIGESMSKGQRKSTKTGKARTIVLSSSIQVMLQRRCQELQPDKYDLVFPSPKGLPICERNFRERAWKTILDQCHIDYRRPYVMRHTAISHALANGADPVSVAEQSGHNKRVLLDTYAHVIKPQSVFVEFSGTITNPRA</sequence>
<dbReference type="GO" id="GO:0015074">
    <property type="term" value="P:DNA integration"/>
    <property type="evidence" value="ECO:0007669"/>
    <property type="project" value="UniProtKB-KW"/>
</dbReference>
<keyword evidence="6" id="KW-1185">Reference proteome</keyword>
<dbReference type="SUPFAM" id="SSF56349">
    <property type="entry name" value="DNA breaking-rejoining enzymes"/>
    <property type="match status" value="1"/>
</dbReference>
<proteinExistence type="inferred from homology"/>
<name>B0CCR7_ACAM1</name>
<dbReference type="PANTHER" id="PTHR30629">
    <property type="entry name" value="PROPHAGE INTEGRASE"/>
    <property type="match status" value="1"/>
</dbReference>
<comment type="similarity">
    <text evidence="1">Belongs to the 'phage' integrase family.</text>
</comment>
<dbReference type="AlphaFoldDB" id="B0CCR7"/>
<dbReference type="PROSITE" id="PS51898">
    <property type="entry name" value="TYR_RECOMBINASE"/>
    <property type="match status" value="1"/>
</dbReference>
<dbReference type="CDD" id="cd01189">
    <property type="entry name" value="INT_ICEBs1_C_like"/>
    <property type="match status" value="1"/>
</dbReference>
<evidence type="ECO:0000256" key="1">
    <source>
        <dbReference type="ARBA" id="ARBA00008857"/>
    </source>
</evidence>
<organism evidence="5 6">
    <name type="scientific">Acaryochloris marina (strain MBIC 11017)</name>
    <dbReference type="NCBI Taxonomy" id="329726"/>
    <lineage>
        <taxon>Bacteria</taxon>
        <taxon>Bacillati</taxon>
        <taxon>Cyanobacteriota</taxon>
        <taxon>Cyanophyceae</taxon>
        <taxon>Acaryochloridales</taxon>
        <taxon>Acaryochloridaceae</taxon>
        <taxon>Acaryochloris</taxon>
    </lineage>
</organism>
<dbReference type="InterPro" id="IPR011010">
    <property type="entry name" value="DNA_brk_join_enz"/>
</dbReference>
<reference evidence="5 6" key="1">
    <citation type="journal article" date="2008" name="Proc. Natl. Acad. Sci. U.S.A.">
        <title>Niche adaptation and genome expansion in the chlorophyll d-producing cyanobacterium Acaryochloris marina.</title>
        <authorList>
            <person name="Swingley W.D."/>
            <person name="Chen M."/>
            <person name="Cheung P.C."/>
            <person name="Conrad A.L."/>
            <person name="Dejesa L.C."/>
            <person name="Hao J."/>
            <person name="Honchak B.M."/>
            <person name="Karbach L.E."/>
            <person name="Kurdoglu A."/>
            <person name="Lahiri S."/>
            <person name="Mastrian S.D."/>
            <person name="Miyashita H."/>
            <person name="Page L."/>
            <person name="Ramakrishna P."/>
            <person name="Satoh S."/>
            <person name="Sattley W.M."/>
            <person name="Shimada Y."/>
            <person name="Taylor H.L."/>
            <person name="Tomo T."/>
            <person name="Tsuchiya T."/>
            <person name="Wang Z.T."/>
            <person name="Raymond J."/>
            <person name="Mimuro M."/>
            <person name="Blankenship R.E."/>
            <person name="Touchman J.W."/>
        </authorList>
    </citation>
    <scope>NUCLEOTIDE SEQUENCE [LARGE SCALE GENOMIC DNA]</scope>
    <source>
        <strain evidence="6">MBIC 11017</strain>
    </source>
</reference>
<protein>
    <submittedName>
        <fullName evidence="5">Phage integrase family protein</fullName>
    </submittedName>
</protein>
<dbReference type="KEGG" id="amr:AM1_4250"/>
<evidence type="ECO:0000313" key="5">
    <source>
        <dbReference type="EMBL" id="ABW29229.1"/>
    </source>
</evidence>
<dbReference type="Proteomes" id="UP000000268">
    <property type="component" value="Chromosome"/>
</dbReference>
<dbReference type="STRING" id="329726.AM1_4250"/>
<keyword evidence="2" id="KW-0229">DNA integration</keyword>
<evidence type="ECO:0000256" key="2">
    <source>
        <dbReference type="ARBA" id="ARBA00022908"/>
    </source>
</evidence>
<dbReference type="eggNOG" id="COG0582">
    <property type="taxonomic scope" value="Bacteria"/>
</dbReference>
<evidence type="ECO:0000259" key="4">
    <source>
        <dbReference type="PROSITE" id="PS51898"/>
    </source>
</evidence>
<dbReference type="InterPro" id="IPR050808">
    <property type="entry name" value="Phage_Integrase"/>
</dbReference>
<dbReference type="InterPro" id="IPR013762">
    <property type="entry name" value="Integrase-like_cat_sf"/>
</dbReference>
<evidence type="ECO:0000313" key="6">
    <source>
        <dbReference type="Proteomes" id="UP000000268"/>
    </source>
</evidence>
<dbReference type="InterPro" id="IPR002104">
    <property type="entry name" value="Integrase_catalytic"/>
</dbReference>
<gene>
    <name evidence="5" type="ordered locus">AM1_4250</name>
</gene>
<evidence type="ECO:0000256" key="3">
    <source>
        <dbReference type="ARBA" id="ARBA00023172"/>
    </source>
</evidence>
<dbReference type="Pfam" id="PF00589">
    <property type="entry name" value="Phage_integrase"/>
    <property type="match status" value="1"/>
</dbReference>
<keyword evidence="3" id="KW-0233">DNA recombination</keyword>
<dbReference type="HOGENOM" id="CLU_027562_8_0_3"/>
<dbReference type="PANTHER" id="PTHR30629:SF2">
    <property type="entry name" value="PROPHAGE INTEGRASE INTS-RELATED"/>
    <property type="match status" value="1"/>
</dbReference>
<feature type="domain" description="Tyr recombinase" evidence="4">
    <location>
        <begin position="185"/>
        <end position="373"/>
    </location>
</feature>
<dbReference type="GO" id="GO:0003677">
    <property type="term" value="F:DNA binding"/>
    <property type="evidence" value="ECO:0007669"/>
    <property type="project" value="InterPro"/>
</dbReference>
<accession>B0CCR7</accession>
<dbReference type="EMBL" id="CP000828">
    <property type="protein sequence ID" value="ABW29229.1"/>
    <property type="molecule type" value="Genomic_DNA"/>
</dbReference>